<evidence type="ECO:0008006" key="4">
    <source>
        <dbReference type="Google" id="ProtNLM"/>
    </source>
</evidence>
<keyword evidence="3" id="KW-1185">Reference proteome</keyword>
<dbReference type="OrthoDB" id="2721969at2"/>
<dbReference type="EMBL" id="BASE01000035">
    <property type="protein sequence ID" value="GAM13511.1"/>
    <property type="molecule type" value="Genomic_DNA"/>
</dbReference>
<feature type="transmembrane region" description="Helical" evidence="1">
    <location>
        <begin position="35"/>
        <end position="58"/>
    </location>
</feature>
<dbReference type="AlphaFoldDB" id="A0A0A8X5V2"/>
<feature type="transmembrane region" description="Helical" evidence="1">
    <location>
        <begin position="6"/>
        <end position="23"/>
    </location>
</feature>
<organism evidence="2 3">
    <name type="scientific">Mesobacillus selenatarsenatis (strain DSM 18680 / JCM 14380 / FERM P-15431 / SF-1)</name>
    <dbReference type="NCBI Taxonomy" id="1321606"/>
    <lineage>
        <taxon>Bacteria</taxon>
        <taxon>Bacillati</taxon>
        <taxon>Bacillota</taxon>
        <taxon>Bacilli</taxon>
        <taxon>Bacillales</taxon>
        <taxon>Bacillaceae</taxon>
        <taxon>Mesobacillus</taxon>
    </lineage>
</organism>
<dbReference type="RefSeq" id="WP_041965346.1">
    <property type="nucleotide sequence ID" value="NZ_BASE01000035.1"/>
</dbReference>
<feature type="transmembrane region" description="Helical" evidence="1">
    <location>
        <begin position="89"/>
        <end position="110"/>
    </location>
</feature>
<feature type="transmembrane region" description="Helical" evidence="1">
    <location>
        <begin position="64"/>
        <end position="82"/>
    </location>
</feature>
<comment type="caution">
    <text evidence="2">The sequence shown here is derived from an EMBL/GenBank/DDBJ whole genome shotgun (WGS) entry which is preliminary data.</text>
</comment>
<reference evidence="2 3" key="1">
    <citation type="submission" date="2013-06" db="EMBL/GenBank/DDBJ databases">
        <title>Whole genome shotgun sequence of Bacillus selenatarsenatis SF-1.</title>
        <authorList>
            <person name="Kuroda M."/>
            <person name="Sei K."/>
            <person name="Yamashita M."/>
            <person name="Ike M."/>
        </authorList>
    </citation>
    <scope>NUCLEOTIDE SEQUENCE [LARGE SCALE GENOMIC DNA]</scope>
    <source>
        <strain evidence="2 3">SF-1</strain>
    </source>
</reference>
<feature type="transmembrane region" description="Helical" evidence="1">
    <location>
        <begin position="130"/>
        <end position="151"/>
    </location>
</feature>
<gene>
    <name evidence="2" type="ORF">SAMD00020551_1656</name>
</gene>
<proteinExistence type="predicted"/>
<keyword evidence="1" id="KW-0472">Membrane</keyword>
<protein>
    <recommendedName>
        <fullName evidence="4">MnxB</fullName>
    </recommendedName>
</protein>
<evidence type="ECO:0000313" key="3">
    <source>
        <dbReference type="Proteomes" id="UP000031014"/>
    </source>
</evidence>
<keyword evidence="1" id="KW-1133">Transmembrane helix</keyword>
<accession>A0A0A8X5V2</accession>
<evidence type="ECO:0000313" key="2">
    <source>
        <dbReference type="EMBL" id="GAM13511.1"/>
    </source>
</evidence>
<name>A0A0A8X5V2_MESS1</name>
<keyword evidence="1" id="KW-0812">Transmembrane</keyword>
<dbReference type="Proteomes" id="UP000031014">
    <property type="component" value="Unassembled WGS sequence"/>
</dbReference>
<sequence>MQIILISITFINFLIGAWLYYVLRKSRLLFSDRFGYTASYFASSTLGLVASLNLILLFPNSFEIVGVLNILLGITIGFLYGSMLNAQSLIAGIYNGGISAIMGTMVGLVVKNPAICGLPGTIASEQEMTIFFALFSLFIQGISTILLLFSFKA</sequence>
<evidence type="ECO:0000256" key="1">
    <source>
        <dbReference type="SAM" id="Phobius"/>
    </source>
</evidence>